<evidence type="ECO:0000256" key="2">
    <source>
        <dbReference type="ARBA" id="ARBA00012595"/>
    </source>
</evidence>
<protein>
    <recommendedName>
        <fullName evidence="2">alpha-amylase</fullName>
        <ecNumber evidence="2">3.2.1.1</ecNumber>
    </recommendedName>
    <alternativeName>
        <fullName evidence="4">1,4-alpha-D-glucan glucanohydrolase</fullName>
    </alternativeName>
</protein>
<dbReference type="Proteomes" id="UP000777440">
    <property type="component" value="Unassembled WGS sequence"/>
</dbReference>
<evidence type="ECO:0000256" key="5">
    <source>
        <dbReference type="SAM" id="SignalP"/>
    </source>
</evidence>
<dbReference type="SUPFAM" id="SSF49478">
    <property type="entry name" value="Cna protein B-type domain"/>
    <property type="match status" value="2"/>
</dbReference>
<sequence>MVLALLVVIAGVLGASPARAVDTGAISGVVTSADGGGAGGVSVIAHRYQSAWGYWAWHTSVATDANGSYTLSGLPDADYRIEFRPFSDTSDLIAEFWEDAGDIFSAKTVSVASGAAVTDVDAVLGVGAAISGAVTDEAGAPIAGVSVRAIDEMGRWASSGFTNAAGVYRLAGLRTGSYLLEFAPALLSTAFAGEWWENAASRAQATSVSVAAGAEVSGYDAVLSLAGAVAGTVTDSNGTPASGVIVSVYHAQTSGAGEWAGSAMTDETGAYRVGGLPAGEFKVAFSSSGSLLSEWFDDAAYADTATTVSIGAGATATADAELTIGATVTGVVTDQAGEPVAGVEVWARPVSTGGPIYASGASTSSDGAYTLAGLAPGDYRVEFATQNASSNVVGEWWDDATSESAATVLPLSAGEIASDVSAQLAAGSSITGALRDGDGAPLADSQIALYDTDGQWLRSGRAGADGTYELRGLPAGTYRAGFTADNGDGSSLKEWWDNAADVASADDIVVGTAETVAEIDAVLSLDDGSVLETYTATLSGVVTDALGNPLEDVSVTIDAGYWGDGARTDAEGWWTSLGLPSDSYRVSFSTEIDGALVSEWWDDAADRDSATVIRLGNGEQRTGIDAVLGAEVLPVLESSSPKITGPLRVGKTVKANVRQWTDGTQFTYQWSADGAPIPNATETGLVLTPELKGARLTVAVTGTLAGYQTVVETSAPTAPVAAR</sequence>
<dbReference type="RefSeq" id="WP_220339813.1">
    <property type="nucleotide sequence ID" value="NZ_JAEUAX010000006.1"/>
</dbReference>
<dbReference type="Gene3D" id="2.60.40.10">
    <property type="entry name" value="Immunoglobulins"/>
    <property type="match status" value="2"/>
</dbReference>
<accession>A0ABS7I1G2</accession>
<proteinExistence type="predicted"/>
<dbReference type="Gene3D" id="2.60.40.1120">
    <property type="entry name" value="Carboxypeptidase-like, regulatory domain"/>
    <property type="match status" value="4"/>
</dbReference>
<dbReference type="InterPro" id="IPR013783">
    <property type="entry name" value="Ig-like_fold"/>
</dbReference>
<keyword evidence="3 5" id="KW-0732">Signal</keyword>
<dbReference type="PANTHER" id="PTHR23303">
    <property type="entry name" value="CARBOXYPEPTIDASE REGULATORY REGION-CONTAINING"/>
    <property type="match status" value="1"/>
</dbReference>
<organism evidence="6 7">
    <name type="scientific">Microbacterium ureisolvens</name>
    <dbReference type="NCBI Taxonomy" id="2781186"/>
    <lineage>
        <taxon>Bacteria</taxon>
        <taxon>Bacillati</taxon>
        <taxon>Actinomycetota</taxon>
        <taxon>Actinomycetes</taxon>
        <taxon>Micrococcales</taxon>
        <taxon>Microbacteriaceae</taxon>
        <taxon>Microbacterium</taxon>
    </lineage>
</organism>
<evidence type="ECO:0000256" key="1">
    <source>
        <dbReference type="ARBA" id="ARBA00000548"/>
    </source>
</evidence>
<dbReference type="PANTHER" id="PTHR23303:SF14">
    <property type="entry name" value="BOS COMPLEX SUBUNIT NOMO1-RELATED"/>
    <property type="match status" value="1"/>
</dbReference>
<evidence type="ECO:0000256" key="3">
    <source>
        <dbReference type="ARBA" id="ARBA00022729"/>
    </source>
</evidence>
<dbReference type="Gene3D" id="2.60.40.2700">
    <property type="match status" value="1"/>
</dbReference>
<dbReference type="EC" id="3.2.1.1" evidence="2"/>
<dbReference type="InterPro" id="IPR013784">
    <property type="entry name" value="Carb-bd-like_fold"/>
</dbReference>
<dbReference type="SUPFAM" id="SSF49464">
    <property type="entry name" value="Carboxypeptidase regulatory domain-like"/>
    <property type="match status" value="3"/>
</dbReference>
<evidence type="ECO:0000313" key="6">
    <source>
        <dbReference type="EMBL" id="MBW9110595.1"/>
    </source>
</evidence>
<dbReference type="EMBL" id="JAEUAX010000006">
    <property type="protein sequence ID" value="MBW9110595.1"/>
    <property type="molecule type" value="Genomic_DNA"/>
</dbReference>
<reference evidence="6 7" key="1">
    <citation type="journal article" date="2021" name="MBio">
        <title>Poor Competitiveness of Bradyrhizobium in Pigeon Pea Root Colonization in Indian Soils.</title>
        <authorList>
            <person name="Chalasani D."/>
            <person name="Basu A."/>
            <person name="Pullabhotla S.V.S.R.N."/>
            <person name="Jorrin B."/>
            <person name="Neal A.L."/>
            <person name="Poole P.S."/>
            <person name="Podile A.R."/>
            <person name="Tkacz A."/>
        </authorList>
    </citation>
    <scope>NUCLEOTIDE SEQUENCE [LARGE SCALE GENOMIC DNA]</scope>
    <source>
        <strain evidence="6 7">HU12</strain>
    </source>
</reference>
<keyword evidence="7" id="KW-1185">Reference proteome</keyword>
<feature type="chain" id="PRO_5045993817" description="alpha-amylase" evidence="5">
    <location>
        <begin position="21"/>
        <end position="723"/>
    </location>
</feature>
<dbReference type="InterPro" id="IPR051417">
    <property type="entry name" value="SDr/BOS_complex"/>
</dbReference>
<feature type="signal peptide" evidence="5">
    <location>
        <begin position="1"/>
        <end position="20"/>
    </location>
</feature>
<evidence type="ECO:0000256" key="4">
    <source>
        <dbReference type="ARBA" id="ARBA00030238"/>
    </source>
</evidence>
<dbReference type="InterPro" id="IPR008969">
    <property type="entry name" value="CarboxyPept-like_regulatory"/>
</dbReference>
<dbReference type="SUPFAM" id="SSF49452">
    <property type="entry name" value="Starch-binding domain-like"/>
    <property type="match status" value="1"/>
</dbReference>
<evidence type="ECO:0000313" key="7">
    <source>
        <dbReference type="Proteomes" id="UP000777440"/>
    </source>
</evidence>
<comment type="catalytic activity">
    <reaction evidence="1">
        <text>Endohydrolysis of (1-&gt;4)-alpha-D-glucosidic linkages in polysaccharides containing three or more (1-&gt;4)-alpha-linked D-glucose units.</text>
        <dbReference type="EC" id="3.2.1.1"/>
    </reaction>
</comment>
<comment type="caution">
    <text evidence="6">The sequence shown here is derived from an EMBL/GenBank/DDBJ whole genome shotgun (WGS) entry which is preliminary data.</text>
</comment>
<dbReference type="Pfam" id="PF13620">
    <property type="entry name" value="CarboxypepD_reg"/>
    <property type="match status" value="5"/>
</dbReference>
<name>A0ABS7I1G2_9MICO</name>
<gene>
    <name evidence="6" type="ORF">JNB61_12495</name>
</gene>